<feature type="transmembrane region" description="Helical" evidence="8">
    <location>
        <begin position="32"/>
        <end position="51"/>
    </location>
</feature>
<keyword evidence="5" id="KW-0573">Peptidoglycan synthesis</keyword>
<dbReference type="GO" id="GO:0005886">
    <property type="term" value="C:plasma membrane"/>
    <property type="evidence" value="ECO:0007669"/>
    <property type="project" value="UniProtKB-SubCell"/>
</dbReference>
<gene>
    <name evidence="9" type="ORF">GCU56_14400</name>
</gene>
<feature type="transmembrane region" description="Helical" evidence="8">
    <location>
        <begin position="339"/>
        <end position="358"/>
    </location>
</feature>
<sequence>MTGLLRVVVIGAVLGPTSLTNSFLATNTVPNLTYSVVAGPVLALVVVPAVVRSVAERGTAETARYLRRLSGLLVSTSAAVALLLVVASPGLAWLLTLGVPDASRGRALVVTALLLVLVAAQVVLYTVAALGAAAQQACERYALATAAPAVENVGLMLTMGAVAVVHAPGASIGEVPFEVVVLLGCGATLSVALHAALQVIGARRLGLSIRPSRGWRADEEVRTVARRLRRSVVVAVLPASGHFTLLAVAATVPGGVLVFQMAYTVYIVPPALGARAVSTAVMPGMSAAVRDGDAGRYAASWRQALSYAWTAGLPPLCVLVAFSGGIAAALATGELQDDALVDALAACIAVLGVAQLASGVHEIGRQALFAHLDVRGPRLAGIVAFAVTVVGGTGSLLLPGLLPRIAGLCVTVLLADTAAAATVVHLVRRTIRPERTVDRRWLGAAVAAAVAMLPVLGAGRLVTGEAGRTTDVLVMAGAAALALAVFAGALVALTHRRSDA</sequence>
<comment type="subcellular location">
    <subcellularLocation>
        <location evidence="1">Cell membrane</location>
        <topology evidence="1">Multi-pass membrane protein</topology>
    </subcellularLocation>
</comment>
<keyword evidence="10" id="KW-1185">Reference proteome</keyword>
<evidence type="ECO:0000256" key="3">
    <source>
        <dbReference type="ARBA" id="ARBA00022692"/>
    </source>
</evidence>
<evidence type="ECO:0000313" key="9">
    <source>
        <dbReference type="EMBL" id="NEK59059.1"/>
    </source>
</evidence>
<feature type="transmembrane region" description="Helical" evidence="8">
    <location>
        <begin position="307"/>
        <end position="333"/>
    </location>
</feature>
<dbReference type="Pfam" id="PF03023">
    <property type="entry name" value="MurJ"/>
    <property type="match status" value="1"/>
</dbReference>
<organism evidence="9 10">
    <name type="scientific">Geodermatophilus sabuli</name>
    <dbReference type="NCBI Taxonomy" id="1564158"/>
    <lineage>
        <taxon>Bacteria</taxon>
        <taxon>Bacillati</taxon>
        <taxon>Actinomycetota</taxon>
        <taxon>Actinomycetes</taxon>
        <taxon>Geodermatophilales</taxon>
        <taxon>Geodermatophilaceae</taxon>
        <taxon>Geodermatophilus</taxon>
    </lineage>
</organism>
<feature type="transmembrane region" description="Helical" evidence="8">
    <location>
        <begin position="179"/>
        <end position="200"/>
    </location>
</feature>
<dbReference type="InterPro" id="IPR051050">
    <property type="entry name" value="Lipid_II_flippase_MurJ/MviN"/>
</dbReference>
<feature type="transmembrane region" description="Helical" evidence="8">
    <location>
        <begin position="379"/>
        <end position="399"/>
    </location>
</feature>
<dbReference type="PANTHER" id="PTHR47019">
    <property type="entry name" value="LIPID II FLIPPASE MURJ"/>
    <property type="match status" value="1"/>
</dbReference>
<feature type="transmembrane region" description="Helical" evidence="8">
    <location>
        <begin position="107"/>
        <end position="134"/>
    </location>
</feature>
<dbReference type="GO" id="GO:0009252">
    <property type="term" value="P:peptidoglycan biosynthetic process"/>
    <property type="evidence" value="ECO:0007669"/>
    <property type="project" value="UniProtKB-KW"/>
</dbReference>
<feature type="transmembrane region" description="Helical" evidence="8">
    <location>
        <begin position="72"/>
        <end position="95"/>
    </location>
</feature>
<keyword evidence="2" id="KW-1003">Cell membrane</keyword>
<evidence type="ECO:0000256" key="1">
    <source>
        <dbReference type="ARBA" id="ARBA00004651"/>
    </source>
</evidence>
<accession>A0A7K3W2E3</accession>
<evidence type="ECO:0000256" key="5">
    <source>
        <dbReference type="ARBA" id="ARBA00022984"/>
    </source>
</evidence>
<keyword evidence="4" id="KW-0133">Cell shape</keyword>
<keyword evidence="3 8" id="KW-0812">Transmembrane</keyword>
<feature type="transmembrane region" description="Helical" evidence="8">
    <location>
        <begin position="232"/>
        <end position="259"/>
    </location>
</feature>
<dbReference type="GO" id="GO:0034204">
    <property type="term" value="P:lipid translocation"/>
    <property type="evidence" value="ECO:0007669"/>
    <property type="project" value="TreeGrafter"/>
</dbReference>
<evidence type="ECO:0008006" key="11">
    <source>
        <dbReference type="Google" id="ProtNLM"/>
    </source>
</evidence>
<dbReference type="EMBL" id="JAAGWF010000015">
    <property type="protein sequence ID" value="NEK59059.1"/>
    <property type="molecule type" value="Genomic_DNA"/>
</dbReference>
<evidence type="ECO:0000256" key="2">
    <source>
        <dbReference type="ARBA" id="ARBA00022475"/>
    </source>
</evidence>
<evidence type="ECO:0000256" key="4">
    <source>
        <dbReference type="ARBA" id="ARBA00022960"/>
    </source>
</evidence>
<dbReference type="Proteomes" id="UP000470246">
    <property type="component" value="Unassembled WGS sequence"/>
</dbReference>
<feature type="transmembrane region" description="Helical" evidence="8">
    <location>
        <begin position="265"/>
        <end position="286"/>
    </location>
</feature>
<reference evidence="9 10" key="1">
    <citation type="submission" date="2020-02" db="EMBL/GenBank/DDBJ databases">
        <title>Geodermatophilus sabuli CPCC 205279 I12A-02694.</title>
        <authorList>
            <person name="Jiang Z."/>
        </authorList>
    </citation>
    <scope>NUCLEOTIDE SEQUENCE [LARGE SCALE GENOMIC DNA]</scope>
    <source>
        <strain evidence="9 10">I12A-02694</strain>
    </source>
</reference>
<dbReference type="GO" id="GO:0015648">
    <property type="term" value="F:lipid-linked peptidoglycan transporter activity"/>
    <property type="evidence" value="ECO:0007669"/>
    <property type="project" value="TreeGrafter"/>
</dbReference>
<dbReference type="InterPro" id="IPR004268">
    <property type="entry name" value="MurJ"/>
</dbReference>
<feature type="transmembrane region" description="Helical" evidence="8">
    <location>
        <begin position="405"/>
        <end position="427"/>
    </location>
</feature>
<protein>
    <recommendedName>
        <fullName evidence="11">Membrane protein involved in the export of O-antigen and teichoic acid</fullName>
    </recommendedName>
</protein>
<proteinExistence type="predicted"/>
<evidence type="ECO:0000256" key="6">
    <source>
        <dbReference type="ARBA" id="ARBA00022989"/>
    </source>
</evidence>
<evidence type="ECO:0000256" key="7">
    <source>
        <dbReference type="ARBA" id="ARBA00023136"/>
    </source>
</evidence>
<feature type="transmembrane region" description="Helical" evidence="8">
    <location>
        <begin position="141"/>
        <end position="167"/>
    </location>
</feature>
<name>A0A7K3W2E3_9ACTN</name>
<feature type="transmembrane region" description="Helical" evidence="8">
    <location>
        <begin position="439"/>
        <end position="460"/>
    </location>
</feature>
<dbReference type="RefSeq" id="WP_163482423.1">
    <property type="nucleotide sequence ID" value="NZ_JAAGWF010000015.1"/>
</dbReference>
<comment type="caution">
    <text evidence="9">The sequence shown here is derived from an EMBL/GenBank/DDBJ whole genome shotgun (WGS) entry which is preliminary data.</text>
</comment>
<dbReference type="PANTHER" id="PTHR47019:SF1">
    <property type="entry name" value="LIPID II FLIPPASE MURJ"/>
    <property type="match status" value="1"/>
</dbReference>
<keyword evidence="6 8" id="KW-1133">Transmembrane helix</keyword>
<evidence type="ECO:0000313" key="10">
    <source>
        <dbReference type="Proteomes" id="UP000470246"/>
    </source>
</evidence>
<keyword evidence="7 8" id="KW-0472">Membrane</keyword>
<evidence type="ECO:0000256" key="8">
    <source>
        <dbReference type="SAM" id="Phobius"/>
    </source>
</evidence>
<dbReference type="GO" id="GO:0008360">
    <property type="term" value="P:regulation of cell shape"/>
    <property type="evidence" value="ECO:0007669"/>
    <property type="project" value="UniProtKB-KW"/>
</dbReference>
<dbReference type="AlphaFoldDB" id="A0A7K3W2E3"/>
<feature type="transmembrane region" description="Helical" evidence="8">
    <location>
        <begin position="472"/>
        <end position="493"/>
    </location>
</feature>